<comment type="caution">
    <text evidence="1">The sequence shown here is derived from an EMBL/GenBank/DDBJ whole genome shotgun (WGS) entry which is preliminary data.</text>
</comment>
<evidence type="ECO:0000313" key="1">
    <source>
        <dbReference type="EMBL" id="EMA09484.1"/>
    </source>
</evidence>
<dbReference type="Proteomes" id="UP000011687">
    <property type="component" value="Unassembled WGS sequence"/>
</dbReference>
<dbReference type="SUPFAM" id="SSF50249">
    <property type="entry name" value="Nucleic acid-binding proteins"/>
    <property type="match status" value="1"/>
</dbReference>
<gene>
    <name evidence="1" type="ORF">C435_21989</name>
</gene>
<reference evidence="1 2" key="1">
    <citation type="journal article" date="2014" name="PLoS Genet.">
        <title>Phylogenetically driven sequencing of extremely halophilic archaea reveals strategies for static and dynamic osmo-response.</title>
        <authorList>
            <person name="Becker E.A."/>
            <person name="Seitzer P.M."/>
            <person name="Tritt A."/>
            <person name="Larsen D."/>
            <person name="Krusor M."/>
            <person name="Yao A.I."/>
            <person name="Wu D."/>
            <person name="Madern D."/>
            <person name="Eisen J.A."/>
            <person name="Darling A.E."/>
            <person name="Facciotti M.T."/>
        </authorList>
    </citation>
    <scope>NUCLEOTIDE SEQUENCE [LARGE SCALE GENOMIC DNA]</scope>
    <source>
        <strain evidence="1 2">ATCC 33799</strain>
    </source>
</reference>
<dbReference type="EMBL" id="AOLS01000127">
    <property type="protein sequence ID" value="EMA09484.1"/>
    <property type="molecule type" value="Genomic_DNA"/>
</dbReference>
<dbReference type="AlphaFoldDB" id="M0JNF1"/>
<dbReference type="PATRIC" id="fig|662475.6.peg.4305"/>
<dbReference type="Gene3D" id="2.40.50.140">
    <property type="entry name" value="Nucleic acid-binding proteins"/>
    <property type="match status" value="1"/>
</dbReference>
<dbReference type="InterPro" id="IPR012340">
    <property type="entry name" value="NA-bd_OB-fold"/>
</dbReference>
<sequence>MSDIDYTETAESLQNDLADEGVEVAVDTLEQNLRDCVETYSLDEAAAVRTVASKYTPDDESVNVTPAGAEENEHIAVADIAQRHDNAERESAWVDATVEVLSTWTIDADSVAQKAQIADDTGKAELTVWASADAPALSEGDVVALGNVPTDEYQGTYSLKVTSDSTVEFQDEDIDAVDNLEHVEGRVVQAREGIVDRCTHDDCTRVINTGNCPDHPNADTERDFRLKLTVDDGHVARDAVLQQDEAEAALDVTFEDAMGILNDTLDVDDTNEMLHKGIVGKQVSVAGPEIYGSIQAEDIVVVENTLDDLDVDAMLVEAREARPAALSE</sequence>
<evidence type="ECO:0000313" key="2">
    <source>
        <dbReference type="Proteomes" id="UP000011687"/>
    </source>
</evidence>
<proteinExistence type="predicted"/>
<name>M0JNF1_9EURY</name>
<keyword evidence="2" id="KW-1185">Reference proteome</keyword>
<accession>M0JNF1</accession>
<protein>
    <submittedName>
        <fullName evidence="1">Replication factor A</fullName>
    </submittedName>
</protein>
<organism evidence="1 2">
    <name type="scientific">Haloarcula marismortui ATCC 33799</name>
    <dbReference type="NCBI Taxonomy" id="662475"/>
    <lineage>
        <taxon>Archaea</taxon>
        <taxon>Methanobacteriati</taxon>
        <taxon>Methanobacteriota</taxon>
        <taxon>Stenosarchaea group</taxon>
        <taxon>Halobacteria</taxon>
        <taxon>Halobacteriales</taxon>
        <taxon>Haloarculaceae</taxon>
        <taxon>Haloarcula</taxon>
    </lineage>
</organism>